<dbReference type="PANTHER" id="PTHR12001:SF85">
    <property type="entry name" value="SHORT CHAIN ISOPRENYL DIPHOSPHATE SYNTHASE"/>
    <property type="match status" value="1"/>
</dbReference>
<dbReference type="Gene3D" id="1.10.600.10">
    <property type="entry name" value="Farnesyl Diphosphate Synthase"/>
    <property type="match status" value="1"/>
</dbReference>
<gene>
    <name evidence="7" type="ORF">CUJ83_14060</name>
</gene>
<dbReference type="GO" id="GO:0004659">
    <property type="term" value="F:prenyltransferase activity"/>
    <property type="evidence" value="ECO:0007669"/>
    <property type="project" value="InterPro"/>
</dbReference>
<dbReference type="InterPro" id="IPR000092">
    <property type="entry name" value="Polyprenyl_synt"/>
</dbReference>
<dbReference type="InterPro" id="IPR033749">
    <property type="entry name" value="Polyprenyl_synt_CS"/>
</dbReference>
<dbReference type="SFLD" id="SFLDS00005">
    <property type="entry name" value="Isoprenoid_Synthase_Type_I"/>
    <property type="match status" value="1"/>
</dbReference>
<dbReference type="InterPro" id="IPR008949">
    <property type="entry name" value="Isoprenoid_synthase_dom_sf"/>
</dbReference>
<accession>A0AAP2REY6</accession>
<evidence type="ECO:0000256" key="6">
    <source>
        <dbReference type="RuleBase" id="RU004466"/>
    </source>
</evidence>
<dbReference type="CDD" id="cd00685">
    <property type="entry name" value="Trans_IPPS_HT"/>
    <property type="match status" value="1"/>
</dbReference>
<evidence type="ECO:0000256" key="4">
    <source>
        <dbReference type="ARBA" id="ARBA00022723"/>
    </source>
</evidence>
<comment type="similarity">
    <text evidence="2 6">Belongs to the FPP/GGPP synthase family.</text>
</comment>
<sequence length="314" mass="34776">MNQSFGELEKLISTRAALIDKELDLLSFVIEPAELAEVVKYALSQRGKRLRSTILTLSCESVGGTLAQSLVPALVVEMIHNTSLILDDIIDSSETRRGKATINARWGNHMALIAADAMLALTIKQAARSDLQVTRAIIECASTSLLRLAEGEAMELTNRDYGIDDYYKIAQKKTASLFRASSEVGALVGGGTKKEVDALNRYGDNIGIAFQMKDDILDFTSDKETLGKPIMIDLKMNRPTLVLLLAMKNGLKREDMLKMSREELLKALKPSIEEAEKLAQDKANAARDALKPIRDSKYKTHLEDLCDYILTRDK</sequence>
<evidence type="ECO:0000256" key="5">
    <source>
        <dbReference type="ARBA" id="ARBA00022842"/>
    </source>
</evidence>
<dbReference type="Pfam" id="PF00348">
    <property type="entry name" value="polyprenyl_synt"/>
    <property type="match status" value="1"/>
</dbReference>
<comment type="caution">
    <text evidence="7">The sequence shown here is derived from an EMBL/GenBank/DDBJ whole genome shotgun (WGS) entry which is preliminary data.</text>
</comment>
<evidence type="ECO:0000313" key="7">
    <source>
        <dbReference type="EMBL" id="MCD1296124.1"/>
    </source>
</evidence>
<evidence type="ECO:0000256" key="2">
    <source>
        <dbReference type="ARBA" id="ARBA00006706"/>
    </source>
</evidence>
<evidence type="ECO:0000313" key="8">
    <source>
        <dbReference type="Proteomes" id="UP001320159"/>
    </source>
</evidence>
<reference evidence="7 8" key="1">
    <citation type="submission" date="2017-11" db="EMBL/GenBank/DDBJ databases">
        <title>Isolation and Characterization of Family Methanocellaceae Species from Potential Methane Hydrate Area Offshore Southwestern Taiwan.</title>
        <authorList>
            <person name="Zhang W.-L."/>
            <person name="Chen W.-C."/>
            <person name="Lai M.-C."/>
            <person name="Chen S.-C."/>
        </authorList>
    </citation>
    <scope>NUCLEOTIDE SEQUENCE [LARGE SCALE GENOMIC DNA]</scope>
    <source>
        <strain evidence="7 8">CWC-04</strain>
    </source>
</reference>
<dbReference type="PANTHER" id="PTHR12001">
    <property type="entry name" value="GERANYLGERANYL PYROPHOSPHATE SYNTHASE"/>
    <property type="match status" value="1"/>
</dbReference>
<keyword evidence="3 6" id="KW-0808">Transferase</keyword>
<dbReference type="GO" id="GO:0046872">
    <property type="term" value="F:metal ion binding"/>
    <property type="evidence" value="ECO:0007669"/>
    <property type="project" value="UniProtKB-KW"/>
</dbReference>
<dbReference type="SFLD" id="SFLDG01017">
    <property type="entry name" value="Polyprenyl_Transferase_Like"/>
    <property type="match status" value="1"/>
</dbReference>
<name>A0AAP2REY6_9EURY</name>
<dbReference type="EMBL" id="PGCK01000014">
    <property type="protein sequence ID" value="MCD1296124.1"/>
    <property type="molecule type" value="Genomic_DNA"/>
</dbReference>
<dbReference type="SUPFAM" id="SSF48576">
    <property type="entry name" value="Terpenoid synthases"/>
    <property type="match status" value="1"/>
</dbReference>
<evidence type="ECO:0000256" key="1">
    <source>
        <dbReference type="ARBA" id="ARBA00001946"/>
    </source>
</evidence>
<dbReference type="AlphaFoldDB" id="A0AAP2REY6"/>
<proteinExistence type="inferred from homology"/>
<keyword evidence="8" id="KW-1185">Reference proteome</keyword>
<keyword evidence="5" id="KW-0460">Magnesium</keyword>
<dbReference type="Proteomes" id="UP001320159">
    <property type="component" value="Unassembled WGS sequence"/>
</dbReference>
<comment type="cofactor">
    <cofactor evidence="1">
        <name>Mg(2+)</name>
        <dbReference type="ChEBI" id="CHEBI:18420"/>
    </cofactor>
</comment>
<dbReference type="RefSeq" id="WP_230743026.1">
    <property type="nucleotide sequence ID" value="NZ_PGCK01000014.1"/>
</dbReference>
<evidence type="ECO:0000256" key="3">
    <source>
        <dbReference type="ARBA" id="ARBA00022679"/>
    </source>
</evidence>
<keyword evidence="4" id="KW-0479">Metal-binding</keyword>
<organism evidence="7 8">
    <name type="scientific">Methanooceanicella nereidis</name>
    <dbReference type="NCBI Taxonomy" id="2052831"/>
    <lineage>
        <taxon>Archaea</taxon>
        <taxon>Methanobacteriati</taxon>
        <taxon>Methanobacteriota</taxon>
        <taxon>Stenosarchaea group</taxon>
        <taxon>Methanomicrobia</taxon>
        <taxon>Methanocellales</taxon>
        <taxon>Methanocellaceae</taxon>
        <taxon>Methanooceanicella</taxon>
    </lineage>
</organism>
<dbReference type="PROSITE" id="PS00723">
    <property type="entry name" value="POLYPRENYL_SYNTHASE_1"/>
    <property type="match status" value="1"/>
</dbReference>
<dbReference type="GO" id="GO:0008299">
    <property type="term" value="P:isoprenoid biosynthetic process"/>
    <property type="evidence" value="ECO:0007669"/>
    <property type="project" value="InterPro"/>
</dbReference>
<dbReference type="PROSITE" id="PS00444">
    <property type="entry name" value="POLYPRENYL_SYNTHASE_2"/>
    <property type="match status" value="1"/>
</dbReference>
<protein>
    <submittedName>
        <fullName evidence="7">Farnesyltranstransferase</fullName>
    </submittedName>
</protein>